<evidence type="ECO:0000313" key="3">
    <source>
        <dbReference type="WBParaSite" id="ACRNAN_scaffold3508.g10989.t1"/>
    </source>
</evidence>
<dbReference type="InterPro" id="IPR052709">
    <property type="entry name" value="Transposase-MT_Hybrid"/>
</dbReference>
<dbReference type="GO" id="GO:0035861">
    <property type="term" value="C:site of double-strand break"/>
    <property type="evidence" value="ECO:0007669"/>
    <property type="project" value="TreeGrafter"/>
</dbReference>
<organism evidence="2 3">
    <name type="scientific">Acrobeloides nanus</name>
    <dbReference type="NCBI Taxonomy" id="290746"/>
    <lineage>
        <taxon>Eukaryota</taxon>
        <taxon>Metazoa</taxon>
        <taxon>Ecdysozoa</taxon>
        <taxon>Nematoda</taxon>
        <taxon>Chromadorea</taxon>
        <taxon>Rhabditida</taxon>
        <taxon>Tylenchina</taxon>
        <taxon>Cephalobomorpha</taxon>
        <taxon>Cephaloboidea</taxon>
        <taxon>Cephalobidae</taxon>
        <taxon>Acrobeloides</taxon>
    </lineage>
</organism>
<dbReference type="GO" id="GO:0005634">
    <property type="term" value="C:nucleus"/>
    <property type="evidence" value="ECO:0007669"/>
    <property type="project" value="TreeGrafter"/>
</dbReference>
<dbReference type="WBParaSite" id="ACRNAN_scaffold3508.g10989.t1">
    <property type="protein sequence ID" value="ACRNAN_scaffold3508.g10989.t1"/>
    <property type="gene ID" value="ACRNAN_scaffold3508.g10989"/>
</dbReference>
<dbReference type="GO" id="GO:0003690">
    <property type="term" value="F:double-stranded DNA binding"/>
    <property type="evidence" value="ECO:0007669"/>
    <property type="project" value="TreeGrafter"/>
</dbReference>
<dbReference type="GO" id="GO:0042800">
    <property type="term" value="F:histone H3K4 methyltransferase activity"/>
    <property type="evidence" value="ECO:0007669"/>
    <property type="project" value="TreeGrafter"/>
</dbReference>
<dbReference type="InterPro" id="IPR036388">
    <property type="entry name" value="WH-like_DNA-bd_sf"/>
</dbReference>
<protein>
    <submittedName>
        <fullName evidence="3">Mos1 transposase HTH domain-containing protein</fullName>
    </submittedName>
</protein>
<accession>A0A914DSP4</accession>
<evidence type="ECO:0000313" key="2">
    <source>
        <dbReference type="Proteomes" id="UP000887540"/>
    </source>
</evidence>
<sequence>MANPNLTKENLRTCLRYEFDRGSTATQAFENINNTYGEGTIGKVTTYRWYEKFNNGEFSVEDALCSGRPVKFDEGQLEELLEEDNRQTTRELTEQMGCCHCTIENHLKKMGRVQKYGAWVPKVLTQQQKQKRVDACNKLLNRHLNAVRGHRPFLSLIVTRHC</sequence>
<dbReference type="PANTHER" id="PTHR46060:SF2">
    <property type="entry name" value="HISTONE-LYSINE N-METHYLTRANSFERASE SETMAR"/>
    <property type="match status" value="1"/>
</dbReference>
<feature type="domain" description="Mos1 transposase HTH" evidence="1">
    <location>
        <begin position="8"/>
        <end position="57"/>
    </location>
</feature>
<dbReference type="GO" id="GO:0046975">
    <property type="term" value="F:histone H3K36 methyltransferase activity"/>
    <property type="evidence" value="ECO:0007669"/>
    <property type="project" value="TreeGrafter"/>
</dbReference>
<dbReference type="PANTHER" id="PTHR46060">
    <property type="entry name" value="MARINER MOS1 TRANSPOSASE-LIKE PROTEIN"/>
    <property type="match status" value="1"/>
</dbReference>
<dbReference type="InterPro" id="IPR041426">
    <property type="entry name" value="Mos1_HTH"/>
</dbReference>
<dbReference type="GO" id="GO:0015074">
    <property type="term" value="P:DNA integration"/>
    <property type="evidence" value="ECO:0007669"/>
    <property type="project" value="TreeGrafter"/>
</dbReference>
<dbReference type="GO" id="GO:0006303">
    <property type="term" value="P:double-strand break repair via nonhomologous end joining"/>
    <property type="evidence" value="ECO:0007669"/>
    <property type="project" value="TreeGrafter"/>
</dbReference>
<dbReference type="GO" id="GO:0044774">
    <property type="term" value="P:mitotic DNA integrity checkpoint signaling"/>
    <property type="evidence" value="ECO:0007669"/>
    <property type="project" value="TreeGrafter"/>
</dbReference>
<dbReference type="GO" id="GO:0044547">
    <property type="term" value="F:DNA topoisomerase binding"/>
    <property type="evidence" value="ECO:0007669"/>
    <property type="project" value="TreeGrafter"/>
</dbReference>
<dbReference type="AlphaFoldDB" id="A0A914DSP4"/>
<evidence type="ECO:0000259" key="1">
    <source>
        <dbReference type="Pfam" id="PF17906"/>
    </source>
</evidence>
<dbReference type="Proteomes" id="UP000887540">
    <property type="component" value="Unplaced"/>
</dbReference>
<dbReference type="Gene3D" id="1.10.10.1450">
    <property type="match status" value="1"/>
</dbReference>
<name>A0A914DSP4_9BILA</name>
<proteinExistence type="predicted"/>
<dbReference type="Pfam" id="PF17906">
    <property type="entry name" value="HTH_48"/>
    <property type="match status" value="1"/>
</dbReference>
<dbReference type="GO" id="GO:0031297">
    <property type="term" value="P:replication fork processing"/>
    <property type="evidence" value="ECO:0007669"/>
    <property type="project" value="TreeGrafter"/>
</dbReference>
<dbReference type="GO" id="GO:0000729">
    <property type="term" value="P:DNA double-strand break processing"/>
    <property type="evidence" value="ECO:0007669"/>
    <property type="project" value="TreeGrafter"/>
</dbReference>
<keyword evidence="2" id="KW-1185">Reference proteome</keyword>
<reference evidence="3" key="1">
    <citation type="submission" date="2022-11" db="UniProtKB">
        <authorList>
            <consortium name="WormBaseParasite"/>
        </authorList>
    </citation>
    <scope>IDENTIFICATION</scope>
</reference>
<dbReference type="GO" id="GO:0000014">
    <property type="term" value="F:single-stranded DNA endodeoxyribonuclease activity"/>
    <property type="evidence" value="ECO:0007669"/>
    <property type="project" value="TreeGrafter"/>
</dbReference>
<dbReference type="GO" id="GO:0000793">
    <property type="term" value="C:condensed chromosome"/>
    <property type="evidence" value="ECO:0007669"/>
    <property type="project" value="TreeGrafter"/>
</dbReference>
<dbReference type="GO" id="GO:0003697">
    <property type="term" value="F:single-stranded DNA binding"/>
    <property type="evidence" value="ECO:0007669"/>
    <property type="project" value="TreeGrafter"/>
</dbReference>
<dbReference type="Gene3D" id="1.10.10.10">
    <property type="entry name" value="Winged helix-like DNA-binding domain superfamily/Winged helix DNA-binding domain"/>
    <property type="match status" value="1"/>
</dbReference>